<sequence length="222" mass="25372">MQFLIKIGYLIPFIVVRKDPDKNAYLVHISGTDLFALLPKTHAAQDYKIGDSGWAAVFQVKGATIFLSQKSPQYIRKILEYFFRDILTNYGLQIKKVAIFQNLFKILIKTDRQYTNKELNEIFHAYIKNSDEIKKYFPEGKFVFVRYKPDIEDLIASLLVFEEKISRVIYFRSLGQATVYTENGSVGILVGEKGKNLITAKKILQSLVGNIDIEIKSSQGGT</sequence>
<name>A0AAU8GXB0_9BACT</name>
<reference evidence="1" key="1">
    <citation type="submission" date="2024-01" db="EMBL/GenBank/DDBJ databases">
        <title>The first autotrophic representatives of the genus Thermodesulfovibrio.</title>
        <authorList>
            <person name="Maltseva A.I."/>
            <person name="Elcheninov A.G."/>
            <person name="Kublanov I.V."/>
            <person name="Lebedinsky A.V."/>
            <person name="Frolov E.N."/>
        </authorList>
    </citation>
    <scope>NUCLEOTIDE SEQUENCE</scope>
    <source>
        <strain evidence="1">3907-1M</strain>
    </source>
</reference>
<evidence type="ECO:0000313" key="1">
    <source>
        <dbReference type="EMBL" id="XCH46854.1"/>
    </source>
</evidence>
<dbReference type="AlphaFoldDB" id="A0AAU8GXB0"/>
<accession>A0AAU8GXB0</accession>
<dbReference type="EMBL" id="CP144373">
    <property type="protein sequence ID" value="XCH46854.1"/>
    <property type="molecule type" value="Genomic_DNA"/>
</dbReference>
<evidence type="ECO:0008006" key="2">
    <source>
        <dbReference type="Google" id="ProtNLM"/>
    </source>
</evidence>
<organism evidence="1">
    <name type="scientific">Thermodesulfovibrio autotrophicus</name>
    <dbReference type="NCBI Taxonomy" id="3118333"/>
    <lineage>
        <taxon>Bacteria</taxon>
        <taxon>Pseudomonadati</taxon>
        <taxon>Nitrospirota</taxon>
        <taxon>Thermodesulfovibrionia</taxon>
        <taxon>Thermodesulfovibrionales</taxon>
        <taxon>Thermodesulfovibrionaceae</taxon>
        <taxon>Thermodesulfovibrio</taxon>
    </lineage>
</organism>
<gene>
    <name evidence="1" type="ORF">V4D30_00915</name>
</gene>
<dbReference type="KEGG" id="taut:V4D30_00915"/>
<proteinExistence type="predicted"/>
<dbReference type="RefSeq" id="WP_353684377.1">
    <property type="nucleotide sequence ID" value="NZ_CP144373.1"/>
</dbReference>
<protein>
    <recommendedName>
        <fullName evidence="2">Transcription elongation factor NusA</fullName>
    </recommendedName>
</protein>